<dbReference type="RefSeq" id="WP_086204189.1">
    <property type="nucleotide sequence ID" value="NZ_NEGB01000007.1"/>
</dbReference>
<evidence type="ECO:0000313" key="2">
    <source>
        <dbReference type="Proteomes" id="UP000242765"/>
    </source>
</evidence>
<sequence length="124" mass="14637">MQARNLGTEAIRAFFTLQCCWRNSEEIYLEKGCQHCGSAATYLIYFTNIHIQKLMLQFIQQYNCHLSKGLDLLDLHGFEASYNGFLQILENEVNFYARRHYDVRSDVAFEQIESIFERSFRMAC</sequence>
<dbReference type="AlphaFoldDB" id="A0A1Y3CAW8"/>
<name>A0A1Y3CAW8_9GAMM</name>
<protein>
    <submittedName>
        <fullName evidence="1">Uncharacterized protein</fullName>
    </submittedName>
</protein>
<gene>
    <name evidence="1" type="ORF">B9T28_11800</name>
</gene>
<organism evidence="1 2">
    <name type="scientific">Acinetobacter silvestris</name>
    <dbReference type="NCBI Taxonomy" id="1977882"/>
    <lineage>
        <taxon>Bacteria</taxon>
        <taxon>Pseudomonadati</taxon>
        <taxon>Pseudomonadota</taxon>
        <taxon>Gammaproteobacteria</taxon>
        <taxon>Moraxellales</taxon>
        <taxon>Moraxellaceae</taxon>
        <taxon>Acinetobacter</taxon>
    </lineage>
</organism>
<reference evidence="1 2" key="1">
    <citation type="submission" date="2017-04" db="EMBL/GenBank/DDBJ databases">
        <title>High diversity of culturable Acinetobacter species in natural soil and water ecosystems.</title>
        <authorList>
            <person name="Nemec A."/>
            <person name="Radolfova-Krizova L."/>
        </authorList>
    </citation>
    <scope>NUCLEOTIDE SEQUENCE [LARGE SCALE GENOMIC DNA]</scope>
    <source>
        <strain evidence="1 2">ANC 4999</strain>
    </source>
</reference>
<accession>A0A1Y3CAW8</accession>
<evidence type="ECO:0000313" key="1">
    <source>
        <dbReference type="EMBL" id="OTG64208.1"/>
    </source>
</evidence>
<dbReference type="Proteomes" id="UP000242765">
    <property type="component" value="Unassembled WGS sequence"/>
</dbReference>
<dbReference type="EMBL" id="NEGB01000007">
    <property type="protein sequence ID" value="OTG64208.1"/>
    <property type="molecule type" value="Genomic_DNA"/>
</dbReference>
<proteinExistence type="predicted"/>
<comment type="caution">
    <text evidence="1">The sequence shown here is derived from an EMBL/GenBank/DDBJ whole genome shotgun (WGS) entry which is preliminary data.</text>
</comment>
<keyword evidence="2" id="KW-1185">Reference proteome</keyword>
<dbReference type="OrthoDB" id="6697337at2"/>